<name>A0A077YYX5_HBV</name>
<organism evidence="2">
    <name type="scientific">Hepatitis B virus</name>
    <name type="common">HBV</name>
    <dbReference type="NCBI Taxonomy" id="10407"/>
    <lineage>
        <taxon>Viruses</taxon>
        <taxon>Riboviria</taxon>
        <taxon>Pararnavirae</taxon>
        <taxon>Artverviricota</taxon>
        <taxon>Revtraviricetes</taxon>
        <taxon>Blubervirales</taxon>
        <taxon>Hepadnaviridae</taxon>
        <taxon>Orthohepadnavirus</taxon>
        <taxon>Orthohepadnavirus hominoidei</taxon>
    </lineage>
</organism>
<dbReference type="GO" id="GO:0003677">
    <property type="term" value="F:DNA binding"/>
    <property type="evidence" value="ECO:0007669"/>
    <property type="project" value="InterPro"/>
</dbReference>
<proteinExistence type="predicted"/>
<dbReference type="GO" id="GO:0003887">
    <property type="term" value="F:DNA-directed DNA polymerase activity"/>
    <property type="evidence" value="ECO:0007669"/>
    <property type="project" value="InterPro"/>
</dbReference>
<dbReference type="GO" id="GO:0006260">
    <property type="term" value="P:DNA replication"/>
    <property type="evidence" value="ECO:0007669"/>
    <property type="project" value="InterPro"/>
</dbReference>
<feature type="non-terminal residue" evidence="2">
    <location>
        <position position="1"/>
    </location>
</feature>
<reference evidence="2" key="2">
    <citation type="submission" date="2014-07" db="EMBL/GenBank/DDBJ databases">
        <title>Hepatitis B virus subgenotypes D1, D3 and A1 detected in blood donors in NCT Delhi.</title>
        <authorList>
            <person name="Rajput M.K."/>
            <person name="Gautam P."/>
            <person name="Singh A."/>
            <person name="Chhabra R."/>
            <person name="Singh S."/>
        </authorList>
    </citation>
    <scope>NUCLEOTIDE SEQUENCE</scope>
    <source>
        <strain evidence="2">H627/NIB SubgenotypeD1</strain>
    </source>
</reference>
<dbReference type="InterPro" id="IPR000201">
    <property type="entry name" value="DNApol_viral_N"/>
</dbReference>
<reference evidence="2" key="1">
    <citation type="submission" date="2014-06" db="EMBL/GenBank/DDBJ databases">
        <authorList>
            <person name="Rajput M."/>
        </authorList>
    </citation>
    <scope>NUCLEOTIDE SEQUENCE</scope>
    <source>
        <strain evidence="2">H627/NIB SubgenotypeD1</strain>
    </source>
</reference>
<organismHost>
    <name type="scientific">Pan troglodytes</name>
    <name type="common">Chimpanzee</name>
    <dbReference type="NCBI Taxonomy" id="9598"/>
</organismHost>
<sequence>MPLSHQHFRRLLLLDDEAGPLEEELPRLATEADQAPYDLISGSQCQHPLELIRGETYGLYLLLSCLNLMENTLFS</sequence>
<organismHost>
    <name type="scientific">Homo sapiens</name>
    <name type="common">Human</name>
    <dbReference type="NCBI Taxonomy" id="9606"/>
</organismHost>
<gene>
    <name evidence="2" type="primary">C</name>
</gene>
<dbReference type="Pfam" id="PF00242">
    <property type="entry name" value="DNA_pol_viral_N"/>
    <property type="match status" value="1"/>
</dbReference>
<accession>A0A077YYX5</accession>
<evidence type="ECO:0000313" key="2">
    <source>
        <dbReference type="EMBL" id="CDW17276.1"/>
    </source>
</evidence>
<protein>
    <submittedName>
        <fullName evidence="2">Core protein</fullName>
    </submittedName>
</protein>
<evidence type="ECO:0000259" key="1">
    <source>
        <dbReference type="Pfam" id="PF00242"/>
    </source>
</evidence>
<dbReference type="EMBL" id="LK995375">
    <property type="protein sequence ID" value="CDW17276.1"/>
    <property type="molecule type" value="Genomic_DNA"/>
</dbReference>
<feature type="domain" description="Hepadnaviral P protein N-terminal" evidence="1">
    <location>
        <begin position="4"/>
        <end position="36"/>
    </location>
</feature>